<evidence type="ECO:0000313" key="2">
    <source>
        <dbReference type="Proteomes" id="UP000284395"/>
    </source>
</evidence>
<dbReference type="Gene3D" id="3.90.1680.10">
    <property type="entry name" value="SOS response associated peptidase-like"/>
    <property type="match status" value="1"/>
</dbReference>
<dbReference type="InterPro" id="IPR036590">
    <property type="entry name" value="SRAP-like"/>
</dbReference>
<dbReference type="AlphaFoldDB" id="A0A420ENU8"/>
<dbReference type="GO" id="GO:0106300">
    <property type="term" value="P:protein-DNA covalent cross-linking repair"/>
    <property type="evidence" value="ECO:0007669"/>
    <property type="project" value="InterPro"/>
</dbReference>
<proteinExistence type="predicted"/>
<keyword evidence="2" id="KW-1185">Reference proteome</keyword>
<sequence length="202" mass="22991">MTSLYRCRTALSELREHFNALTPARASWSAEVWPERSGLVVYRKSGNRIAEPMRWGIPRTILNGVRNGRPVSTTMWFQRRNPTQSARFENPWRCLIVLDSFACPSGSPGARTRTWFGLDDRPIFAWAGVWAQVEDGKVFCGMLAPSNNVVFRPSMPVILDPDDYDLWLGGRLDRAAPLANRPYGEGRMYREELGEPWGGDTR</sequence>
<comment type="caution">
    <text evidence="1">The sequence shown here is derived from an EMBL/GenBank/DDBJ whole genome shotgun (WGS) entry which is preliminary data.</text>
</comment>
<dbReference type="Pfam" id="PF02586">
    <property type="entry name" value="SRAP"/>
    <property type="match status" value="1"/>
</dbReference>
<protein>
    <recommendedName>
        <fullName evidence="3">DUF159 family protein</fullName>
    </recommendedName>
</protein>
<accession>A0A420ENU8</accession>
<dbReference type="InterPro" id="IPR003738">
    <property type="entry name" value="SRAP"/>
</dbReference>
<dbReference type="GO" id="GO:0003697">
    <property type="term" value="F:single-stranded DNA binding"/>
    <property type="evidence" value="ECO:0007669"/>
    <property type="project" value="InterPro"/>
</dbReference>
<evidence type="ECO:0000313" key="1">
    <source>
        <dbReference type="EMBL" id="RKF22343.1"/>
    </source>
</evidence>
<dbReference type="EMBL" id="RAPF01000002">
    <property type="protein sequence ID" value="RKF22343.1"/>
    <property type="molecule type" value="Genomic_DNA"/>
</dbReference>
<reference evidence="1 2" key="1">
    <citation type="submission" date="2018-09" db="EMBL/GenBank/DDBJ databases">
        <title>Altererythrobacter spongiae sp. nov., isolated from a marine sponge.</title>
        <authorList>
            <person name="Zhuang L."/>
            <person name="Luo L."/>
        </authorList>
    </citation>
    <scope>NUCLEOTIDE SEQUENCE [LARGE SCALE GENOMIC DNA]</scope>
    <source>
        <strain evidence="1 2">HN-Y73</strain>
    </source>
</reference>
<dbReference type="SUPFAM" id="SSF143081">
    <property type="entry name" value="BB1717-like"/>
    <property type="match status" value="1"/>
</dbReference>
<organism evidence="1 2">
    <name type="scientific">Altericroceibacterium spongiae</name>
    <dbReference type="NCBI Taxonomy" id="2320269"/>
    <lineage>
        <taxon>Bacteria</taxon>
        <taxon>Pseudomonadati</taxon>
        <taxon>Pseudomonadota</taxon>
        <taxon>Alphaproteobacteria</taxon>
        <taxon>Sphingomonadales</taxon>
        <taxon>Erythrobacteraceae</taxon>
        <taxon>Altericroceibacterium</taxon>
    </lineage>
</organism>
<dbReference type="Proteomes" id="UP000284395">
    <property type="component" value="Unassembled WGS sequence"/>
</dbReference>
<name>A0A420ENU8_9SPHN</name>
<evidence type="ECO:0008006" key="3">
    <source>
        <dbReference type="Google" id="ProtNLM"/>
    </source>
</evidence>
<gene>
    <name evidence="1" type="ORF">D6851_03650</name>
</gene>